<dbReference type="EMBL" id="BAAAHQ010000010">
    <property type="protein sequence ID" value="GAA0924035.1"/>
    <property type="molecule type" value="Genomic_DNA"/>
</dbReference>
<gene>
    <name evidence="3" type="ORF">GCM10009560_24310</name>
</gene>
<evidence type="ECO:0000256" key="2">
    <source>
        <dbReference type="SAM" id="Phobius"/>
    </source>
</evidence>
<feature type="region of interest" description="Disordered" evidence="1">
    <location>
        <begin position="44"/>
        <end position="63"/>
    </location>
</feature>
<evidence type="ECO:0000256" key="1">
    <source>
        <dbReference type="SAM" id="MobiDB-lite"/>
    </source>
</evidence>
<keyword evidence="2" id="KW-1133">Transmembrane helix</keyword>
<proteinExistence type="predicted"/>
<organism evidence="3 4">
    <name type="scientific">Nonomuraea longicatena</name>
    <dbReference type="NCBI Taxonomy" id="83682"/>
    <lineage>
        <taxon>Bacteria</taxon>
        <taxon>Bacillati</taxon>
        <taxon>Actinomycetota</taxon>
        <taxon>Actinomycetes</taxon>
        <taxon>Streptosporangiales</taxon>
        <taxon>Streptosporangiaceae</taxon>
        <taxon>Nonomuraea</taxon>
    </lineage>
</organism>
<evidence type="ECO:0000313" key="3">
    <source>
        <dbReference type="EMBL" id="GAA0924035.1"/>
    </source>
</evidence>
<accession>A0ABN1P7E7</accession>
<name>A0ABN1P7E7_9ACTN</name>
<comment type="caution">
    <text evidence="3">The sequence shown here is derived from an EMBL/GenBank/DDBJ whole genome shotgun (WGS) entry which is preliminary data.</text>
</comment>
<protein>
    <submittedName>
        <fullName evidence="3">Uncharacterized protein</fullName>
    </submittedName>
</protein>
<feature type="transmembrane region" description="Helical" evidence="2">
    <location>
        <begin position="20"/>
        <end position="39"/>
    </location>
</feature>
<sequence length="63" mass="6915">MMPDAAAAAELGESWRQLETLGVLGLWAVAGLPLAPPILRRMGRRESGSAVQERRERAMRRAT</sequence>
<keyword evidence="2" id="KW-0812">Transmembrane</keyword>
<dbReference type="Proteomes" id="UP001501578">
    <property type="component" value="Unassembled WGS sequence"/>
</dbReference>
<reference evidence="3 4" key="1">
    <citation type="journal article" date="2019" name="Int. J. Syst. Evol. Microbiol.">
        <title>The Global Catalogue of Microorganisms (GCM) 10K type strain sequencing project: providing services to taxonomists for standard genome sequencing and annotation.</title>
        <authorList>
            <consortium name="The Broad Institute Genomics Platform"/>
            <consortium name="The Broad Institute Genome Sequencing Center for Infectious Disease"/>
            <person name="Wu L."/>
            <person name="Ma J."/>
        </authorList>
    </citation>
    <scope>NUCLEOTIDE SEQUENCE [LARGE SCALE GENOMIC DNA]</scope>
    <source>
        <strain evidence="3 4">JCM 11136</strain>
    </source>
</reference>
<evidence type="ECO:0000313" key="4">
    <source>
        <dbReference type="Proteomes" id="UP001501578"/>
    </source>
</evidence>
<keyword evidence="2" id="KW-0472">Membrane</keyword>
<feature type="compositionally biased region" description="Basic and acidic residues" evidence="1">
    <location>
        <begin position="44"/>
        <end position="56"/>
    </location>
</feature>
<keyword evidence="4" id="KW-1185">Reference proteome</keyword>